<evidence type="ECO:0000256" key="3">
    <source>
        <dbReference type="ARBA" id="ARBA00022670"/>
    </source>
</evidence>
<organism evidence="6 7">
    <name type="scientific">Thraustotheca clavata</name>
    <dbReference type="NCBI Taxonomy" id="74557"/>
    <lineage>
        <taxon>Eukaryota</taxon>
        <taxon>Sar</taxon>
        <taxon>Stramenopiles</taxon>
        <taxon>Oomycota</taxon>
        <taxon>Saprolegniomycetes</taxon>
        <taxon>Saprolegniales</taxon>
        <taxon>Achlyaceae</taxon>
        <taxon>Thraustotheca</taxon>
    </lineage>
</organism>
<keyword evidence="4" id="KW-0378">Hydrolase</keyword>
<dbReference type="Pfam" id="PF00450">
    <property type="entry name" value="Peptidase_S10"/>
    <property type="match status" value="1"/>
</dbReference>
<dbReference type="Gene3D" id="3.40.50.1820">
    <property type="entry name" value="alpha/beta hydrolase"/>
    <property type="match status" value="1"/>
</dbReference>
<evidence type="ECO:0000256" key="2">
    <source>
        <dbReference type="ARBA" id="ARBA00022645"/>
    </source>
</evidence>
<evidence type="ECO:0000313" key="6">
    <source>
        <dbReference type="EMBL" id="OQR92826.1"/>
    </source>
</evidence>
<evidence type="ECO:0000256" key="1">
    <source>
        <dbReference type="ARBA" id="ARBA00009431"/>
    </source>
</evidence>
<evidence type="ECO:0000313" key="7">
    <source>
        <dbReference type="Proteomes" id="UP000243217"/>
    </source>
</evidence>
<sequence>MQMKVKLRNLKGIAIGNGLTDTIVQTAHTADMARKNGYVDLVSVEEYDLLHSLALTCSNMAKQCQTNSSMCLDAGGCDGQIIEENCTGSGLDCVDNLSHPTLFLNKPEVQHKLGVSKIWEMLNMKVNQAFVLDNMKDYVFFVPILLAHNVRVMIYAGDADLMCNWIGNQAWTKALKWPGKAAFDNATVKPLLAYGKKSGEVQATDMLSSSKTTRSCSRVDQSLF</sequence>
<comment type="similarity">
    <text evidence="1">Belongs to the peptidase S10 family.</text>
</comment>
<comment type="caution">
    <text evidence="6">The sequence shown here is derived from an EMBL/GenBank/DDBJ whole genome shotgun (WGS) entry which is preliminary data.</text>
</comment>
<dbReference type="Gene3D" id="1.10.287.410">
    <property type="match status" value="1"/>
</dbReference>
<dbReference type="PANTHER" id="PTHR11802:SF113">
    <property type="entry name" value="SERINE CARBOXYPEPTIDASE CTSA-4.1"/>
    <property type="match status" value="1"/>
</dbReference>
<dbReference type="SUPFAM" id="SSF53474">
    <property type="entry name" value="alpha/beta-Hydrolases"/>
    <property type="match status" value="1"/>
</dbReference>
<keyword evidence="2" id="KW-0121">Carboxypeptidase</keyword>
<dbReference type="GO" id="GO:0006508">
    <property type="term" value="P:proteolysis"/>
    <property type="evidence" value="ECO:0007669"/>
    <property type="project" value="UniProtKB-KW"/>
</dbReference>
<reference evidence="6 7" key="1">
    <citation type="journal article" date="2014" name="Genome Biol. Evol.">
        <title>The secreted proteins of Achlya hypogyna and Thraustotheca clavata identify the ancestral oomycete secretome and reveal gene acquisitions by horizontal gene transfer.</title>
        <authorList>
            <person name="Misner I."/>
            <person name="Blouin N."/>
            <person name="Leonard G."/>
            <person name="Richards T.A."/>
            <person name="Lane C.E."/>
        </authorList>
    </citation>
    <scope>NUCLEOTIDE SEQUENCE [LARGE SCALE GENOMIC DNA]</scope>
    <source>
        <strain evidence="6 7">ATCC 34112</strain>
    </source>
</reference>
<evidence type="ECO:0000256" key="5">
    <source>
        <dbReference type="ARBA" id="ARBA00023180"/>
    </source>
</evidence>
<keyword evidence="3" id="KW-0645">Protease</keyword>
<evidence type="ECO:0008006" key="8">
    <source>
        <dbReference type="Google" id="ProtNLM"/>
    </source>
</evidence>
<keyword evidence="7" id="KW-1185">Reference proteome</keyword>
<accession>A0A1V9Z4B0</accession>
<dbReference type="GO" id="GO:0004185">
    <property type="term" value="F:serine-type carboxypeptidase activity"/>
    <property type="evidence" value="ECO:0007669"/>
    <property type="project" value="InterPro"/>
</dbReference>
<dbReference type="InterPro" id="IPR001563">
    <property type="entry name" value="Peptidase_S10"/>
</dbReference>
<dbReference type="Proteomes" id="UP000243217">
    <property type="component" value="Unassembled WGS sequence"/>
</dbReference>
<dbReference type="EMBL" id="JNBS01002299">
    <property type="protein sequence ID" value="OQR92826.1"/>
    <property type="molecule type" value="Genomic_DNA"/>
</dbReference>
<dbReference type="OrthoDB" id="443318at2759"/>
<keyword evidence="5" id="KW-0325">Glycoprotein</keyword>
<evidence type="ECO:0000256" key="4">
    <source>
        <dbReference type="ARBA" id="ARBA00022801"/>
    </source>
</evidence>
<dbReference type="InterPro" id="IPR029058">
    <property type="entry name" value="AB_hydrolase_fold"/>
</dbReference>
<dbReference type="AlphaFoldDB" id="A0A1V9Z4B0"/>
<protein>
    <recommendedName>
        <fullName evidence="8">Serine protease family S10</fullName>
    </recommendedName>
</protein>
<gene>
    <name evidence="6" type="ORF">THRCLA_22360</name>
</gene>
<proteinExistence type="inferred from homology"/>
<dbReference type="PANTHER" id="PTHR11802">
    <property type="entry name" value="SERINE PROTEASE FAMILY S10 SERINE CARBOXYPEPTIDASE"/>
    <property type="match status" value="1"/>
</dbReference>
<name>A0A1V9Z4B0_9STRA</name>